<dbReference type="AlphaFoldDB" id="A0A834A5U2"/>
<keyword evidence="2" id="KW-0411">Iron-sulfur</keyword>
<name>A0A834A5U2_9CHIR</name>
<reference evidence="4 5" key="1">
    <citation type="journal article" date="2020" name="Nature">
        <title>Six reference-quality genomes reveal evolution of bat adaptations.</title>
        <authorList>
            <person name="Jebb D."/>
            <person name="Huang Z."/>
            <person name="Pippel M."/>
            <person name="Hughes G.M."/>
            <person name="Lavrichenko K."/>
            <person name="Devanna P."/>
            <person name="Winkler S."/>
            <person name="Jermiin L.S."/>
            <person name="Skirmuntt E.C."/>
            <person name="Katzourakis A."/>
            <person name="Burkitt-Gray L."/>
            <person name="Ray D.A."/>
            <person name="Sullivan K.A.M."/>
            <person name="Roscito J.G."/>
            <person name="Kirilenko B.M."/>
            <person name="Davalos L.M."/>
            <person name="Corthals A.P."/>
            <person name="Power M.L."/>
            <person name="Jones G."/>
            <person name="Ransome R.D."/>
            <person name="Dechmann D.K.N."/>
            <person name="Locatelli A.G."/>
            <person name="Puechmaille S.J."/>
            <person name="Fedrigo O."/>
            <person name="Jarvis E.D."/>
            <person name="Hiller M."/>
            <person name="Vernes S.C."/>
            <person name="Myers E.W."/>
            <person name="Teeling E.C."/>
        </authorList>
    </citation>
    <scope>NUCLEOTIDE SEQUENCE [LARGE SCALE GENOMIC DNA]</scope>
    <source>
        <strain evidence="4">Bat1K_MPI-CBG_1</strain>
    </source>
</reference>
<dbReference type="GO" id="GO:0005811">
    <property type="term" value="C:lipid droplet"/>
    <property type="evidence" value="ECO:0007669"/>
    <property type="project" value="InterPro"/>
</dbReference>
<evidence type="ECO:0000256" key="2">
    <source>
        <dbReference type="ARBA" id="ARBA00022485"/>
    </source>
</evidence>
<dbReference type="PANTHER" id="PTHR21339:SF0">
    <property type="entry name" value="S-ADENOSYLMETHIONINE-DEPENDENT NUCLEOTIDE DEHYDRATASE RSAD2"/>
    <property type="match status" value="1"/>
</dbReference>
<keyword evidence="2" id="KW-0004">4Fe-4S</keyword>
<gene>
    <name evidence="4" type="ORF">HJG60_016688</name>
</gene>
<dbReference type="GO" id="GO:0005789">
    <property type="term" value="C:endoplasmic reticulum membrane"/>
    <property type="evidence" value="ECO:0007669"/>
    <property type="project" value="InterPro"/>
</dbReference>
<dbReference type="InterPro" id="IPR026372">
    <property type="entry name" value="RSAD2"/>
</dbReference>
<dbReference type="GO" id="GO:0050778">
    <property type="term" value="P:positive regulation of immune response"/>
    <property type="evidence" value="ECO:0007669"/>
    <property type="project" value="TreeGrafter"/>
</dbReference>
<feature type="compositionally biased region" description="Acidic residues" evidence="3">
    <location>
        <begin position="92"/>
        <end position="112"/>
    </location>
</feature>
<evidence type="ECO:0000256" key="3">
    <source>
        <dbReference type="SAM" id="MobiDB-lite"/>
    </source>
</evidence>
<feature type="region of interest" description="Disordered" evidence="3">
    <location>
        <begin position="53"/>
        <end position="123"/>
    </location>
</feature>
<keyword evidence="2" id="KW-0479">Metal-binding</keyword>
<evidence type="ECO:0000313" key="4">
    <source>
        <dbReference type="EMBL" id="KAF6106044.1"/>
    </source>
</evidence>
<dbReference type="InterPro" id="IPR051196">
    <property type="entry name" value="RSAD2/Viperin_antiviral"/>
</dbReference>
<dbReference type="InterPro" id="IPR013785">
    <property type="entry name" value="Aldolase_TIM"/>
</dbReference>
<dbReference type="Gene3D" id="3.20.20.70">
    <property type="entry name" value="Aldolase class I"/>
    <property type="match status" value="1"/>
</dbReference>
<dbReference type="InterPro" id="IPR058240">
    <property type="entry name" value="rSAM_sf"/>
</dbReference>
<protein>
    <submittedName>
        <fullName evidence="4">Radical S-adenosyl methionine domain containing 2</fullName>
    </submittedName>
</protein>
<keyword evidence="2" id="KW-0408">Iron</keyword>
<dbReference type="Proteomes" id="UP000664940">
    <property type="component" value="Unassembled WGS sequence"/>
</dbReference>
<dbReference type="NCBIfam" id="NF038283">
    <property type="entry name" value="viperin_w_prok"/>
    <property type="match status" value="1"/>
</dbReference>
<comment type="caution">
    <text evidence="4">The sequence shown here is derived from an EMBL/GenBank/DDBJ whole genome shotgun (WGS) entry which is preliminary data.</text>
</comment>
<dbReference type="GO" id="GO:0051539">
    <property type="term" value="F:4 iron, 4 sulfur cluster binding"/>
    <property type="evidence" value="ECO:0007669"/>
    <property type="project" value="UniProtKB-KW"/>
</dbReference>
<evidence type="ECO:0000256" key="1">
    <source>
        <dbReference type="ARBA" id="ARBA00001966"/>
    </source>
</evidence>
<organism evidence="4 5">
    <name type="scientific">Phyllostomus discolor</name>
    <name type="common">pale spear-nosed bat</name>
    <dbReference type="NCBI Taxonomy" id="89673"/>
    <lineage>
        <taxon>Eukaryota</taxon>
        <taxon>Metazoa</taxon>
        <taxon>Chordata</taxon>
        <taxon>Craniata</taxon>
        <taxon>Vertebrata</taxon>
        <taxon>Euteleostomi</taxon>
        <taxon>Mammalia</taxon>
        <taxon>Eutheria</taxon>
        <taxon>Laurasiatheria</taxon>
        <taxon>Chiroptera</taxon>
        <taxon>Yangochiroptera</taxon>
        <taxon>Phyllostomidae</taxon>
        <taxon>Phyllostominae</taxon>
        <taxon>Phyllostomus</taxon>
    </lineage>
</organism>
<dbReference type="GO" id="GO:0051607">
    <property type="term" value="P:defense response to virus"/>
    <property type="evidence" value="ECO:0007669"/>
    <property type="project" value="InterPro"/>
</dbReference>
<dbReference type="CDD" id="cd01335">
    <property type="entry name" value="Radical_SAM"/>
    <property type="match status" value="1"/>
</dbReference>
<dbReference type="GO" id="GO:0005739">
    <property type="term" value="C:mitochondrion"/>
    <property type="evidence" value="ECO:0007669"/>
    <property type="project" value="TreeGrafter"/>
</dbReference>
<sequence length="572" mass="60162">MWTVKILLALLRLLWKALWLLVISLVRLLLWLAGSNTEPQWLQRMEAAWRARAAKRDDSSGDDSSDGSSEDSGDEDSGGGDGGNDGGNDGGDGGDSDGGDSDGGDSSSEDSSEAGGGERLTPTSVNYHFTRQCNYKCGFCFHTAKTSFVLPLEEAKRGLRLLKEAEPEVTRAAASGAVSAPVSAVAGSAISAAISAVVSAVAGSAISTPVSAVAGSAVSAPVSAVAGSAVSAPVSAVAGSAISAPVSAAAGSAISTVVSAVAGSAISAVVSAVAGSPISAAARGAANAAASGAVSAPVSAVASLAISEAARAAANVAASSAISTVVSMEKINFSGGEPFLHQRGEFLGRLVKFCKQDLRLPSVSIVSNGSLIRERWFQNYGQYLDILAISCDSFNEDVNVIIGRGQGKINHVENLHKLRGWCRDYRVAFKINSVINRFNLDEDMTENIKALNPVRWKVFQCLLIEGENVGEGALREAEKFVITKEEFQGFLDRHRSVACMVPECNDKMKDSYLILDEYMRFLNCREGRKDPSKSILDVGVEEAIKFSGFDEKAFRKRGGKYVWSKVDLQLDW</sequence>
<dbReference type="NCBIfam" id="TIGR04278">
    <property type="entry name" value="viperin"/>
    <property type="match status" value="1"/>
</dbReference>
<dbReference type="SUPFAM" id="SSF102114">
    <property type="entry name" value="Radical SAM enzymes"/>
    <property type="match status" value="2"/>
</dbReference>
<evidence type="ECO:0000313" key="5">
    <source>
        <dbReference type="Proteomes" id="UP000664940"/>
    </source>
</evidence>
<feature type="compositionally biased region" description="Gly residues" evidence="3">
    <location>
        <begin position="79"/>
        <end position="91"/>
    </location>
</feature>
<proteinExistence type="predicted"/>
<comment type="cofactor">
    <cofactor evidence="1">
        <name>[4Fe-4S] cluster</name>
        <dbReference type="ChEBI" id="CHEBI:49883"/>
    </cofactor>
</comment>
<dbReference type="PANTHER" id="PTHR21339">
    <property type="entry name" value="RADICAL S-ADENOSYL METHIONINE DOMAIN-CONTAINING PROTEIN 2"/>
    <property type="match status" value="1"/>
</dbReference>
<accession>A0A834A5U2</accession>
<feature type="compositionally biased region" description="Acidic residues" evidence="3">
    <location>
        <begin position="60"/>
        <end position="78"/>
    </location>
</feature>
<dbReference type="EMBL" id="JABVXQ010000006">
    <property type="protein sequence ID" value="KAF6106044.1"/>
    <property type="molecule type" value="Genomic_DNA"/>
</dbReference>